<accession>A0A1G7TJN5</accession>
<dbReference type="PROSITE" id="PS51257">
    <property type="entry name" value="PROKAR_LIPOPROTEIN"/>
    <property type="match status" value="1"/>
</dbReference>
<gene>
    <name evidence="1" type="ORF">SAMN05192573_103179</name>
</gene>
<evidence type="ECO:0000313" key="1">
    <source>
        <dbReference type="EMBL" id="SDG35421.1"/>
    </source>
</evidence>
<dbReference type="AlphaFoldDB" id="A0A1G7TJN5"/>
<evidence type="ECO:0000313" key="2">
    <source>
        <dbReference type="Proteomes" id="UP000199705"/>
    </source>
</evidence>
<proteinExistence type="predicted"/>
<protein>
    <recommendedName>
        <fullName evidence="3">Viral A-type inclusion protein</fullName>
    </recommendedName>
</protein>
<keyword evidence="2" id="KW-1185">Reference proteome</keyword>
<dbReference type="RefSeq" id="WP_091163947.1">
    <property type="nucleotide sequence ID" value="NZ_CP071878.2"/>
</dbReference>
<name>A0A1G7TJN5_9SPHI</name>
<evidence type="ECO:0008006" key="3">
    <source>
        <dbReference type="Google" id="ProtNLM"/>
    </source>
</evidence>
<reference evidence="2" key="1">
    <citation type="submission" date="2016-10" db="EMBL/GenBank/DDBJ databases">
        <authorList>
            <person name="Varghese N."/>
            <person name="Submissions S."/>
        </authorList>
    </citation>
    <scope>NUCLEOTIDE SEQUENCE [LARGE SCALE GENOMIC DNA]</scope>
    <source>
        <strain evidence="2">Gh-67</strain>
    </source>
</reference>
<dbReference type="EMBL" id="FNCG01000003">
    <property type="protein sequence ID" value="SDG35421.1"/>
    <property type="molecule type" value="Genomic_DNA"/>
</dbReference>
<sequence>MKKHLFAAAGIALLLGCTDTKKQEKDLLKQVIAVHDKVMANDEQLMKNKILLDSLIKKNAPNINKDSAQVYLKLVDDADNAMSDWMHKFDAENKGKSHQEIMDYLEAQKKLISKIDTQINVAVTGSTKYITQIPAKK</sequence>
<dbReference type="Proteomes" id="UP000199705">
    <property type="component" value="Unassembled WGS sequence"/>
</dbReference>
<organism evidence="1 2">
    <name type="scientific">Mucilaginibacter gossypii</name>
    <dbReference type="NCBI Taxonomy" id="551996"/>
    <lineage>
        <taxon>Bacteria</taxon>
        <taxon>Pseudomonadati</taxon>
        <taxon>Bacteroidota</taxon>
        <taxon>Sphingobacteriia</taxon>
        <taxon>Sphingobacteriales</taxon>
        <taxon>Sphingobacteriaceae</taxon>
        <taxon>Mucilaginibacter</taxon>
    </lineage>
</organism>
<dbReference type="STRING" id="551996.SAMN05192573_103179"/>